<protein>
    <submittedName>
        <fullName evidence="2">Uncharacterized protein</fullName>
    </submittedName>
</protein>
<evidence type="ECO:0000313" key="2">
    <source>
        <dbReference type="EMBL" id="GBN38373.1"/>
    </source>
</evidence>
<dbReference type="EMBL" id="BGPR01009170">
    <property type="protein sequence ID" value="GBN38373.1"/>
    <property type="molecule type" value="Genomic_DNA"/>
</dbReference>
<evidence type="ECO:0000256" key="1">
    <source>
        <dbReference type="SAM" id="MobiDB-lite"/>
    </source>
</evidence>
<dbReference type="AlphaFoldDB" id="A0A4Y2NHJ1"/>
<evidence type="ECO:0000313" key="3">
    <source>
        <dbReference type="Proteomes" id="UP000499080"/>
    </source>
</evidence>
<comment type="caution">
    <text evidence="2">The sequence shown here is derived from an EMBL/GenBank/DDBJ whole genome shotgun (WGS) entry which is preliminary data.</text>
</comment>
<organism evidence="2 3">
    <name type="scientific">Araneus ventricosus</name>
    <name type="common">Orbweaver spider</name>
    <name type="synonym">Epeira ventricosa</name>
    <dbReference type="NCBI Taxonomy" id="182803"/>
    <lineage>
        <taxon>Eukaryota</taxon>
        <taxon>Metazoa</taxon>
        <taxon>Ecdysozoa</taxon>
        <taxon>Arthropoda</taxon>
        <taxon>Chelicerata</taxon>
        <taxon>Arachnida</taxon>
        <taxon>Araneae</taxon>
        <taxon>Araneomorphae</taxon>
        <taxon>Entelegynae</taxon>
        <taxon>Araneoidea</taxon>
        <taxon>Araneidae</taxon>
        <taxon>Araneus</taxon>
    </lineage>
</organism>
<keyword evidence="3" id="KW-1185">Reference proteome</keyword>
<sequence>MEKEHRPMPPCLMPLQQLNRCDGSGTLNGDRTPSHASVPESLQQPNRLDGHGTLNGDRTPPHAPYLMPLQQPNRLDGHGTIESRKKAAPCPRI</sequence>
<accession>A0A4Y2NHJ1</accession>
<feature type="compositionally biased region" description="Polar residues" evidence="1">
    <location>
        <begin position="25"/>
        <end position="46"/>
    </location>
</feature>
<feature type="region of interest" description="Disordered" evidence="1">
    <location>
        <begin position="1"/>
        <end position="93"/>
    </location>
</feature>
<gene>
    <name evidence="2" type="ORF">AVEN_213582_1</name>
</gene>
<reference evidence="2 3" key="1">
    <citation type="journal article" date="2019" name="Sci. Rep.">
        <title>Orb-weaving spider Araneus ventricosus genome elucidates the spidroin gene catalogue.</title>
        <authorList>
            <person name="Kono N."/>
            <person name="Nakamura H."/>
            <person name="Ohtoshi R."/>
            <person name="Moran D.A.P."/>
            <person name="Shinohara A."/>
            <person name="Yoshida Y."/>
            <person name="Fujiwara M."/>
            <person name="Mori M."/>
            <person name="Tomita M."/>
            <person name="Arakawa K."/>
        </authorList>
    </citation>
    <scope>NUCLEOTIDE SEQUENCE [LARGE SCALE GENOMIC DNA]</scope>
</reference>
<proteinExistence type="predicted"/>
<feature type="compositionally biased region" description="Basic and acidic residues" evidence="1">
    <location>
        <begin position="75"/>
        <end position="85"/>
    </location>
</feature>
<name>A0A4Y2NHJ1_ARAVE</name>
<dbReference type="Proteomes" id="UP000499080">
    <property type="component" value="Unassembled WGS sequence"/>
</dbReference>